<protein>
    <submittedName>
        <fullName evidence="1">Uncharacterized protein</fullName>
    </submittedName>
</protein>
<proteinExistence type="predicted"/>
<dbReference type="EMBL" id="GALX01004221">
    <property type="protein sequence ID" value="JAB64245.1"/>
    <property type="molecule type" value="Transcribed_RNA"/>
</dbReference>
<accession>V5G2K5</accession>
<name>V5G2K5_ANOGL</name>
<sequence>MMVCELFNELHPNRPQITQTCVSKLFKKFNKLHTGRPKIATDDDTIINVLLSIQENPHLSSREVGASQFTPFCVETAPQGKVSSIQDAARSRTCVEFCNTMLDKFNMDLEFGKKIVFTDEATFMLHGFYNKQNYR</sequence>
<reference evidence="1" key="1">
    <citation type="submission" date="2013-07" db="EMBL/GenBank/DDBJ databases">
        <title>Midgut Transcriptome Profiling of Anoplphora glabripennis, a Lignocellulose Degrading, Wood-Boring Cerambycid.</title>
        <authorList>
            <person name="Scully E.D."/>
            <person name="Hoover K."/>
            <person name="Carlson J.E."/>
            <person name="Tien M."/>
            <person name="Geib S.M."/>
        </authorList>
    </citation>
    <scope>NUCLEOTIDE SEQUENCE</scope>
</reference>
<organism evidence="1">
    <name type="scientific">Anoplophora glabripennis</name>
    <name type="common">Asian longhorn beetle</name>
    <name type="synonym">Anoplophora nobilis</name>
    <dbReference type="NCBI Taxonomy" id="217634"/>
    <lineage>
        <taxon>Eukaryota</taxon>
        <taxon>Metazoa</taxon>
        <taxon>Ecdysozoa</taxon>
        <taxon>Arthropoda</taxon>
        <taxon>Hexapoda</taxon>
        <taxon>Insecta</taxon>
        <taxon>Pterygota</taxon>
        <taxon>Neoptera</taxon>
        <taxon>Endopterygota</taxon>
        <taxon>Coleoptera</taxon>
        <taxon>Polyphaga</taxon>
        <taxon>Cucujiformia</taxon>
        <taxon>Chrysomeloidea</taxon>
        <taxon>Cerambycidae</taxon>
        <taxon>Lamiinae</taxon>
        <taxon>Lamiini</taxon>
        <taxon>Anoplophora</taxon>
    </lineage>
</organism>
<dbReference type="AlphaFoldDB" id="V5G2K5"/>
<feature type="non-terminal residue" evidence="1">
    <location>
        <position position="135"/>
    </location>
</feature>
<evidence type="ECO:0000313" key="1">
    <source>
        <dbReference type="EMBL" id="JAB64245.1"/>
    </source>
</evidence>